<keyword evidence="3" id="KW-1185">Reference proteome</keyword>
<gene>
    <name evidence="2" type="ORF">PV07_12856</name>
</gene>
<evidence type="ECO:0000313" key="2">
    <source>
        <dbReference type="EMBL" id="KIW21711.1"/>
    </source>
</evidence>
<dbReference type="GeneID" id="27352050"/>
<dbReference type="RefSeq" id="XP_016241927.1">
    <property type="nucleotide sequence ID" value="XM_016400427.1"/>
</dbReference>
<evidence type="ECO:0000313" key="3">
    <source>
        <dbReference type="Proteomes" id="UP000054466"/>
    </source>
</evidence>
<dbReference type="HOGENOM" id="CLU_1343107_0_0_1"/>
<protein>
    <submittedName>
        <fullName evidence="2">Uncharacterized protein</fullName>
    </submittedName>
</protein>
<reference evidence="2 3" key="1">
    <citation type="submission" date="2015-01" db="EMBL/GenBank/DDBJ databases">
        <title>The Genome Sequence of Cladophialophora immunda CBS83496.</title>
        <authorList>
            <consortium name="The Broad Institute Genomics Platform"/>
            <person name="Cuomo C."/>
            <person name="de Hoog S."/>
            <person name="Gorbushina A."/>
            <person name="Stielow B."/>
            <person name="Teixiera M."/>
            <person name="Abouelleil A."/>
            <person name="Chapman S.B."/>
            <person name="Priest M."/>
            <person name="Young S.K."/>
            <person name="Wortman J."/>
            <person name="Nusbaum C."/>
            <person name="Birren B."/>
        </authorList>
    </citation>
    <scope>NUCLEOTIDE SEQUENCE [LARGE SCALE GENOMIC DNA]</scope>
    <source>
        <strain evidence="2 3">CBS 83496</strain>
    </source>
</reference>
<sequence length="204" mass="22847">MRSRQAGLPEEARGEDGRQPAVACWRSGTERWRQRKKKQESRPSGPTCMHSCTIRRSVIRAPTVGLRTLREPHEPMPRLLDLVNYLAQHFLQQLGSCPGDDYPRHARRARLTSSTPPLSVRGVCPALRLRPSPRPRPVQLAHRRRSTYFHPQCVAPGTVESCCGPGTGKRNGLEPTVFGRRCNPRACGRNLGLDLGFRARSEGT</sequence>
<dbReference type="AlphaFoldDB" id="A0A0D1Z213"/>
<accession>A0A0D1Z213</accession>
<evidence type="ECO:0000256" key="1">
    <source>
        <dbReference type="SAM" id="MobiDB-lite"/>
    </source>
</evidence>
<dbReference type="Proteomes" id="UP000054466">
    <property type="component" value="Unassembled WGS sequence"/>
</dbReference>
<feature type="region of interest" description="Disordered" evidence="1">
    <location>
        <begin position="1"/>
        <end position="49"/>
    </location>
</feature>
<dbReference type="OrthoDB" id="1058301at2759"/>
<dbReference type="EMBL" id="KN847260">
    <property type="protein sequence ID" value="KIW21711.1"/>
    <property type="molecule type" value="Genomic_DNA"/>
</dbReference>
<proteinExistence type="predicted"/>
<dbReference type="VEuPathDB" id="FungiDB:PV07_12856"/>
<organism evidence="2 3">
    <name type="scientific">Cladophialophora immunda</name>
    <dbReference type="NCBI Taxonomy" id="569365"/>
    <lineage>
        <taxon>Eukaryota</taxon>
        <taxon>Fungi</taxon>
        <taxon>Dikarya</taxon>
        <taxon>Ascomycota</taxon>
        <taxon>Pezizomycotina</taxon>
        <taxon>Eurotiomycetes</taxon>
        <taxon>Chaetothyriomycetidae</taxon>
        <taxon>Chaetothyriales</taxon>
        <taxon>Herpotrichiellaceae</taxon>
        <taxon>Cladophialophora</taxon>
    </lineage>
</organism>
<name>A0A0D1Z213_9EURO</name>